<evidence type="ECO:0000256" key="3">
    <source>
        <dbReference type="ARBA" id="ARBA00022989"/>
    </source>
</evidence>
<evidence type="ECO:0000256" key="5">
    <source>
        <dbReference type="ARBA" id="ARBA00023239"/>
    </source>
</evidence>
<dbReference type="GO" id="GO:0009252">
    <property type="term" value="P:peptidoglycan biosynthetic process"/>
    <property type="evidence" value="ECO:0007669"/>
    <property type="project" value="UniProtKB-UniRule"/>
</dbReference>
<dbReference type="EMBL" id="CP016782">
    <property type="protein sequence ID" value="ASY27669.1"/>
    <property type="molecule type" value="Genomic_DNA"/>
</dbReference>
<dbReference type="Pfam" id="PF02618">
    <property type="entry name" value="YceG"/>
    <property type="match status" value="1"/>
</dbReference>
<dbReference type="InterPro" id="IPR003770">
    <property type="entry name" value="MLTG-like"/>
</dbReference>
<dbReference type="KEGG" id="plim:PHILAsVB114_03235"/>
<dbReference type="HAMAP" id="MF_02065">
    <property type="entry name" value="MltG"/>
    <property type="match status" value="1"/>
</dbReference>
<evidence type="ECO:0000256" key="6">
    <source>
        <dbReference type="ARBA" id="ARBA00023316"/>
    </source>
</evidence>
<sequence length="340" mass="37130">MKKSELLRVAIAFFAVAVITLGVHEYRSSGASARDFPARSITASEVLIDVSIAEGSTGSEIAAQLLDLGIIESSQSFFRVAVSDARAARIAPGIHQLNSKISAKQALEQLLDSGRIPNLIKVFEGQWSTEIFKELEQNGFTKADVLKAAKEIQLPKGFTSLEGVLFPAQYSFTKETSSKQALESMIKRFEQQVATLGLSGHPKFSPQELIVIASIVQAEGGLQDFTKVSAVIKNRLKIGMPLQMDSTIHYAQKVRGDIFLSTKSTLLKSPYNTYRKYGLPPGPIGNPGLDAIKAAINPAVGDWLYFVTVSPGDTRFTADINEFNQWKALYIKNRKAGAFK</sequence>
<keyword evidence="9" id="KW-1185">Reference proteome</keyword>
<comment type="function">
    <text evidence="7">Functions as a peptidoglycan terminase that cleaves nascent peptidoglycan strands endolytically to terminate their elongation.</text>
</comment>
<dbReference type="GO" id="GO:0008932">
    <property type="term" value="F:lytic endotransglycosylase activity"/>
    <property type="evidence" value="ECO:0007669"/>
    <property type="project" value="UniProtKB-UniRule"/>
</dbReference>
<dbReference type="GO" id="GO:0071555">
    <property type="term" value="P:cell wall organization"/>
    <property type="evidence" value="ECO:0007669"/>
    <property type="project" value="UniProtKB-KW"/>
</dbReference>
<dbReference type="Gene3D" id="3.30.1490.480">
    <property type="entry name" value="Endolytic murein transglycosylase"/>
    <property type="match status" value="1"/>
</dbReference>
<dbReference type="AlphaFoldDB" id="A0A249LFE8"/>
<dbReference type="RefSeq" id="WP_095697966.1">
    <property type="nucleotide sequence ID" value="NZ_CP016782.1"/>
</dbReference>
<evidence type="ECO:0000313" key="8">
    <source>
        <dbReference type="EMBL" id="ASY27669.1"/>
    </source>
</evidence>
<accession>A0A249LFE8</accession>
<evidence type="ECO:0000256" key="1">
    <source>
        <dbReference type="ARBA" id="ARBA00022475"/>
    </source>
</evidence>
<dbReference type="PANTHER" id="PTHR30518:SF2">
    <property type="entry name" value="ENDOLYTIC MUREIN TRANSGLYCOSYLASE"/>
    <property type="match status" value="1"/>
</dbReference>
<organism evidence="8 9">
    <name type="scientific">Candidatus Planktophila limnetica</name>
    <dbReference type="NCBI Taxonomy" id="573600"/>
    <lineage>
        <taxon>Bacteria</taxon>
        <taxon>Bacillati</taxon>
        <taxon>Actinomycetota</taxon>
        <taxon>Actinomycetes</taxon>
        <taxon>Candidatus Nanopelagicales</taxon>
        <taxon>Candidatus Nanopelagicaceae</taxon>
        <taxon>Candidatus Planktophila</taxon>
    </lineage>
</organism>
<evidence type="ECO:0000313" key="9">
    <source>
        <dbReference type="Proteomes" id="UP000217221"/>
    </source>
</evidence>
<dbReference type="Proteomes" id="UP000217221">
    <property type="component" value="Chromosome"/>
</dbReference>
<name>A0A249LFE8_9ACTN</name>
<dbReference type="NCBIfam" id="TIGR00247">
    <property type="entry name" value="endolytic transglycosylase MltG"/>
    <property type="match status" value="1"/>
</dbReference>
<reference evidence="8 9" key="1">
    <citation type="submission" date="2016-07" db="EMBL/GenBank/DDBJ databases">
        <title>High microdiversification within the ubiquitous acI lineage of Actinobacteria.</title>
        <authorList>
            <person name="Neuenschwander S.M."/>
            <person name="Salcher M."/>
            <person name="Ghai R."/>
            <person name="Pernthaler J."/>
        </authorList>
    </citation>
    <scope>NUCLEOTIDE SEQUENCE [LARGE SCALE GENOMIC DNA]</scope>
    <source>
        <strain evidence="8">MMS-VB-114</strain>
    </source>
</reference>
<keyword evidence="6 7" id="KW-0961">Cell wall biogenesis/degradation</keyword>
<gene>
    <name evidence="7" type="primary">mltG</name>
    <name evidence="8" type="ORF">PHILAsVB114_03235</name>
</gene>
<comment type="similarity">
    <text evidence="7">Belongs to the transglycosylase MltG family.</text>
</comment>
<keyword evidence="4 7" id="KW-0472">Membrane</keyword>
<dbReference type="PANTHER" id="PTHR30518">
    <property type="entry name" value="ENDOLYTIC MUREIN TRANSGLYCOSYLASE"/>
    <property type="match status" value="1"/>
</dbReference>
<comment type="catalytic activity">
    <reaction evidence="7">
        <text>a peptidoglycan chain = a peptidoglycan chain with N-acetyl-1,6-anhydromuramyl-[peptide] at the reducing end + a peptidoglycan chain with N-acetylglucosamine at the non-reducing end.</text>
        <dbReference type="EC" id="4.2.2.29"/>
    </reaction>
</comment>
<keyword evidence="2 7" id="KW-0812">Transmembrane</keyword>
<evidence type="ECO:0000256" key="4">
    <source>
        <dbReference type="ARBA" id="ARBA00023136"/>
    </source>
</evidence>
<proteinExistence type="inferred from homology"/>
<feature type="site" description="Important for catalytic activity" evidence="7">
    <location>
        <position position="219"/>
    </location>
</feature>
<dbReference type="GO" id="GO:0005886">
    <property type="term" value="C:plasma membrane"/>
    <property type="evidence" value="ECO:0007669"/>
    <property type="project" value="UniProtKB-UniRule"/>
</dbReference>
<dbReference type="OrthoDB" id="9814591at2"/>
<keyword evidence="3 7" id="KW-1133">Transmembrane helix</keyword>
<keyword evidence="5 7" id="KW-0456">Lyase</keyword>
<dbReference type="EC" id="4.2.2.29" evidence="7"/>
<protein>
    <recommendedName>
        <fullName evidence="7">Endolytic murein transglycosylase</fullName>
        <ecNumber evidence="7">4.2.2.29</ecNumber>
    </recommendedName>
    <alternativeName>
        <fullName evidence="7">Peptidoglycan lytic transglycosylase</fullName>
    </alternativeName>
    <alternativeName>
        <fullName evidence="7">Peptidoglycan polymerization terminase</fullName>
    </alternativeName>
</protein>
<keyword evidence="1 7" id="KW-1003">Cell membrane</keyword>
<evidence type="ECO:0000256" key="2">
    <source>
        <dbReference type="ARBA" id="ARBA00022692"/>
    </source>
</evidence>
<evidence type="ECO:0000256" key="7">
    <source>
        <dbReference type="HAMAP-Rule" id="MF_02065"/>
    </source>
</evidence>